<dbReference type="EMBL" id="CP119311">
    <property type="protein sequence ID" value="WEK36297.1"/>
    <property type="molecule type" value="Genomic_DNA"/>
</dbReference>
<name>A0AAJ5WTC3_9BACT</name>
<dbReference type="InterPro" id="IPR045304">
    <property type="entry name" value="LbH_SAT"/>
</dbReference>
<dbReference type="NCBIfam" id="NF041874">
    <property type="entry name" value="EPS_EpsC"/>
    <property type="match status" value="1"/>
</dbReference>
<gene>
    <name evidence="4" type="ORF">P0Y53_02185</name>
</gene>
<evidence type="ECO:0000256" key="2">
    <source>
        <dbReference type="ARBA" id="ARBA00022679"/>
    </source>
</evidence>
<dbReference type="GO" id="GO:0008652">
    <property type="term" value="P:amino acid biosynthetic process"/>
    <property type="evidence" value="ECO:0007669"/>
    <property type="project" value="UniProtKB-KW"/>
</dbReference>
<organism evidence="4 5">
    <name type="scientific">Candidatus Pseudobacter hemicellulosilyticus</name>
    <dbReference type="NCBI Taxonomy" id="3121375"/>
    <lineage>
        <taxon>Bacteria</taxon>
        <taxon>Pseudomonadati</taxon>
        <taxon>Bacteroidota</taxon>
        <taxon>Chitinophagia</taxon>
        <taxon>Chitinophagales</taxon>
        <taxon>Chitinophagaceae</taxon>
        <taxon>Pseudobacter</taxon>
    </lineage>
</organism>
<dbReference type="InterPro" id="IPR053376">
    <property type="entry name" value="Serine_acetyltransferase"/>
</dbReference>
<proteinExistence type="predicted"/>
<reference evidence="4" key="1">
    <citation type="submission" date="2023-03" db="EMBL/GenBank/DDBJ databases">
        <title>Andean soil-derived lignocellulolytic bacterial consortium as a source of novel taxa and putative plastic-active enzymes.</title>
        <authorList>
            <person name="Diaz-Garcia L."/>
            <person name="Chuvochina M."/>
            <person name="Feuerriegel G."/>
            <person name="Bunk B."/>
            <person name="Sproer C."/>
            <person name="Streit W.R."/>
            <person name="Rodriguez L.M."/>
            <person name="Overmann J."/>
            <person name="Jimenez D.J."/>
        </authorList>
    </citation>
    <scope>NUCLEOTIDE SEQUENCE</scope>
    <source>
        <strain evidence="4">MAG 7</strain>
    </source>
</reference>
<protein>
    <submittedName>
        <fullName evidence="4">Serine O-acetyltransferase</fullName>
    </submittedName>
</protein>
<dbReference type="Gene3D" id="2.160.10.10">
    <property type="entry name" value="Hexapeptide repeat proteins"/>
    <property type="match status" value="1"/>
</dbReference>
<evidence type="ECO:0000256" key="1">
    <source>
        <dbReference type="ARBA" id="ARBA00022605"/>
    </source>
</evidence>
<keyword evidence="1" id="KW-0028">Amino-acid biosynthesis</keyword>
<evidence type="ECO:0000256" key="3">
    <source>
        <dbReference type="ARBA" id="ARBA00023315"/>
    </source>
</evidence>
<accession>A0AAJ5WTC3</accession>
<dbReference type="PANTHER" id="PTHR42811">
    <property type="entry name" value="SERINE ACETYLTRANSFERASE"/>
    <property type="match status" value="1"/>
</dbReference>
<dbReference type="Proteomes" id="UP001220610">
    <property type="component" value="Chromosome"/>
</dbReference>
<sequence>MSTTAFVKQLYQQKLKTTAVFPDKLFTEQFIDQLFNLLFVPRAGRQQSQAEFEREFESLQSHLSTLVYDVVHDGDKTQTITDGFFQALPALYELLLKDAAAISQYDPAAESIEEVIVAYPGFFAICVYRFAHQLWQQEVRVLPRLFTEYAHGKTGIDIHPGARIGESFFIDHGTGVVIGETTVIGNQVKIYQGVTLGALSSSKERASGKRHPTIEDQVTIYSGATILGGETVIGHNSTIGGNVWITYSVPPASLVYHKSEVVAKKEFSFSEAVNEILGTRNGR</sequence>
<keyword evidence="3" id="KW-0012">Acyltransferase</keyword>
<keyword evidence="2" id="KW-0808">Transferase</keyword>
<evidence type="ECO:0000313" key="4">
    <source>
        <dbReference type="EMBL" id="WEK36297.1"/>
    </source>
</evidence>
<dbReference type="AlphaFoldDB" id="A0AAJ5WTC3"/>
<dbReference type="CDD" id="cd03354">
    <property type="entry name" value="LbH_SAT"/>
    <property type="match status" value="1"/>
</dbReference>
<dbReference type="SUPFAM" id="SSF51161">
    <property type="entry name" value="Trimeric LpxA-like enzymes"/>
    <property type="match status" value="1"/>
</dbReference>
<evidence type="ECO:0000313" key="5">
    <source>
        <dbReference type="Proteomes" id="UP001220610"/>
    </source>
</evidence>
<dbReference type="InterPro" id="IPR042122">
    <property type="entry name" value="Ser_AcTrfase_N_sf"/>
</dbReference>
<dbReference type="GO" id="GO:0016746">
    <property type="term" value="F:acyltransferase activity"/>
    <property type="evidence" value="ECO:0007669"/>
    <property type="project" value="UniProtKB-KW"/>
</dbReference>
<dbReference type="InterPro" id="IPR011004">
    <property type="entry name" value="Trimer_LpxA-like_sf"/>
</dbReference>
<dbReference type="Gene3D" id="1.10.3130.10">
    <property type="entry name" value="serine acetyltransferase, domain 1"/>
    <property type="match status" value="1"/>
</dbReference>